<evidence type="ECO:0000256" key="1">
    <source>
        <dbReference type="ARBA" id="ARBA00000085"/>
    </source>
</evidence>
<dbReference type="Gene3D" id="3.30.450.20">
    <property type="entry name" value="PAS domain"/>
    <property type="match status" value="1"/>
</dbReference>
<dbReference type="CDD" id="cd00130">
    <property type="entry name" value="PAS"/>
    <property type="match status" value="1"/>
</dbReference>
<dbReference type="SMART" id="SM00091">
    <property type="entry name" value="PAS"/>
    <property type="match status" value="1"/>
</dbReference>
<dbReference type="InterPro" id="IPR003661">
    <property type="entry name" value="HisK_dim/P_dom"/>
</dbReference>
<dbReference type="PROSITE" id="PS50109">
    <property type="entry name" value="HIS_KIN"/>
    <property type="match status" value="1"/>
</dbReference>
<dbReference type="CDD" id="cd00082">
    <property type="entry name" value="HisKA"/>
    <property type="match status" value="1"/>
</dbReference>
<dbReference type="OrthoDB" id="9815750at2"/>
<dbReference type="PROSITE" id="PS50112">
    <property type="entry name" value="PAS"/>
    <property type="match status" value="1"/>
</dbReference>
<keyword evidence="4" id="KW-0808">Transferase</keyword>
<dbReference type="Pfam" id="PF02518">
    <property type="entry name" value="HATPase_c"/>
    <property type="match status" value="1"/>
</dbReference>
<evidence type="ECO:0000259" key="9">
    <source>
        <dbReference type="PROSITE" id="PS50109"/>
    </source>
</evidence>
<comment type="caution">
    <text evidence="11">The sequence shown here is derived from an EMBL/GenBank/DDBJ whole genome shotgun (WGS) entry which is preliminary data.</text>
</comment>
<evidence type="ECO:0000259" key="10">
    <source>
        <dbReference type="PROSITE" id="PS50112"/>
    </source>
</evidence>
<dbReference type="NCBIfam" id="TIGR00229">
    <property type="entry name" value="sensory_box"/>
    <property type="match status" value="1"/>
</dbReference>
<dbReference type="Proteomes" id="UP000268829">
    <property type="component" value="Unassembled WGS sequence"/>
</dbReference>
<name>A0A3M8ARF4_9BACL</name>
<sequence length="512" mass="57828">MKNRISKYLTHLAPAAVAKTFTFLSEKYDHSASLLGDRAHTEALLVQLLIRWAEVVESNDPTTAEQEINEVAYKCLHHGLNLATLVQFLRVCRDSIVEQMNNNSALLVKSEAEQLELLRGQYAFFQATDQLIAQIVSVYSQENRPPNYRQNTSGVLERKQEEQIALLAEQELVQMVLHSSDIAVLMIDRSLKIIQANHALCQLFGFKREQIIGQNIDEVFKQNENERFVQWVIERGQSGHYMAEYHAKWTTVSTSPIYYMGEMWGAIAVYRNVTESKRYEEELNKREALAAVGQLAAGMAHEIRNPLTSIKGFIQLLREQGGAGRSDSYFSVILTEIERIDGLLNDVLVLARYRDDKIVSERFLVLDELYGVIRLLEPEANRRGIKLELDITPGDWYVFGYRSRIKQAFLNIMKNAFEAVLTQGSVVRVTVYGSISQVVIIVEDNGPGLSPACLENLFVPFFTTKQEGTGLGLSTTQRIIADHGGEIFADNSSRLNGARFEIRLPLSTTTST</sequence>
<evidence type="ECO:0000256" key="7">
    <source>
        <dbReference type="ARBA" id="ARBA00022840"/>
    </source>
</evidence>
<dbReference type="PRINTS" id="PR00344">
    <property type="entry name" value="BCTRLSENSOR"/>
</dbReference>
<dbReference type="InterPro" id="IPR000014">
    <property type="entry name" value="PAS"/>
</dbReference>
<evidence type="ECO:0000256" key="6">
    <source>
        <dbReference type="ARBA" id="ARBA00022777"/>
    </source>
</evidence>
<dbReference type="SMART" id="SM00387">
    <property type="entry name" value="HATPase_c"/>
    <property type="match status" value="1"/>
</dbReference>
<dbReference type="InterPro" id="IPR004358">
    <property type="entry name" value="Sig_transdc_His_kin-like_C"/>
</dbReference>
<proteinExistence type="predicted"/>
<dbReference type="Gene3D" id="1.10.287.130">
    <property type="match status" value="1"/>
</dbReference>
<dbReference type="EC" id="2.7.13.3" evidence="2"/>
<keyword evidence="12" id="KW-1185">Reference proteome</keyword>
<dbReference type="InterPro" id="IPR036097">
    <property type="entry name" value="HisK_dim/P_sf"/>
</dbReference>
<accession>A0A3M8ARF4</accession>
<dbReference type="EMBL" id="RHHS01000047">
    <property type="protein sequence ID" value="RNB53689.1"/>
    <property type="molecule type" value="Genomic_DNA"/>
</dbReference>
<dbReference type="RefSeq" id="WP_122906280.1">
    <property type="nucleotide sequence ID" value="NZ_RHHS01000047.1"/>
</dbReference>
<dbReference type="InterPro" id="IPR036890">
    <property type="entry name" value="HATPase_C_sf"/>
</dbReference>
<dbReference type="InterPro" id="IPR035965">
    <property type="entry name" value="PAS-like_dom_sf"/>
</dbReference>
<comment type="catalytic activity">
    <reaction evidence="1">
        <text>ATP + protein L-histidine = ADP + protein N-phospho-L-histidine.</text>
        <dbReference type="EC" id="2.7.13.3"/>
    </reaction>
</comment>
<keyword evidence="3" id="KW-0597">Phosphoprotein</keyword>
<evidence type="ECO:0000256" key="5">
    <source>
        <dbReference type="ARBA" id="ARBA00022741"/>
    </source>
</evidence>
<dbReference type="PANTHER" id="PTHR43065">
    <property type="entry name" value="SENSOR HISTIDINE KINASE"/>
    <property type="match status" value="1"/>
</dbReference>
<dbReference type="SUPFAM" id="SSF47384">
    <property type="entry name" value="Homodimeric domain of signal transducing histidine kinase"/>
    <property type="match status" value="1"/>
</dbReference>
<dbReference type="SUPFAM" id="SSF55874">
    <property type="entry name" value="ATPase domain of HSP90 chaperone/DNA topoisomerase II/histidine kinase"/>
    <property type="match status" value="1"/>
</dbReference>
<feature type="domain" description="Histidine kinase" evidence="9">
    <location>
        <begin position="298"/>
        <end position="508"/>
    </location>
</feature>
<dbReference type="InterPro" id="IPR005467">
    <property type="entry name" value="His_kinase_dom"/>
</dbReference>
<evidence type="ECO:0000313" key="11">
    <source>
        <dbReference type="EMBL" id="RNB53689.1"/>
    </source>
</evidence>
<organism evidence="11 12">
    <name type="scientific">Brevibacillus gelatini</name>
    <dbReference type="NCBI Taxonomy" id="1655277"/>
    <lineage>
        <taxon>Bacteria</taxon>
        <taxon>Bacillati</taxon>
        <taxon>Bacillota</taxon>
        <taxon>Bacilli</taxon>
        <taxon>Bacillales</taxon>
        <taxon>Paenibacillaceae</taxon>
        <taxon>Brevibacillus</taxon>
    </lineage>
</organism>
<keyword evidence="6" id="KW-0418">Kinase</keyword>
<gene>
    <name evidence="11" type="ORF">EDM57_19075</name>
</gene>
<evidence type="ECO:0000256" key="8">
    <source>
        <dbReference type="ARBA" id="ARBA00023012"/>
    </source>
</evidence>
<dbReference type="InterPro" id="IPR003594">
    <property type="entry name" value="HATPase_dom"/>
</dbReference>
<dbReference type="Pfam" id="PF00512">
    <property type="entry name" value="HisKA"/>
    <property type="match status" value="1"/>
</dbReference>
<dbReference type="SUPFAM" id="SSF55785">
    <property type="entry name" value="PYP-like sensor domain (PAS domain)"/>
    <property type="match status" value="1"/>
</dbReference>
<keyword evidence="7" id="KW-0067">ATP-binding</keyword>
<evidence type="ECO:0000256" key="3">
    <source>
        <dbReference type="ARBA" id="ARBA00022553"/>
    </source>
</evidence>
<dbReference type="PANTHER" id="PTHR43065:SF10">
    <property type="entry name" value="PEROXIDE STRESS-ACTIVATED HISTIDINE KINASE MAK3"/>
    <property type="match status" value="1"/>
</dbReference>
<dbReference type="Pfam" id="PF13426">
    <property type="entry name" value="PAS_9"/>
    <property type="match status" value="1"/>
</dbReference>
<dbReference type="Gene3D" id="3.30.565.10">
    <property type="entry name" value="Histidine kinase-like ATPase, C-terminal domain"/>
    <property type="match status" value="1"/>
</dbReference>
<keyword evidence="8" id="KW-0902">Two-component regulatory system</keyword>
<keyword evidence="5" id="KW-0547">Nucleotide-binding</keyword>
<dbReference type="SMART" id="SM00388">
    <property type="entry name" value="HisKA"/>
    <property type="match status" value="1"/>
</dbReference>
<evidence type="ECO:0000256" key="4">
    <source>
        <dbReference type="ARBA" id="ARBA00022679"/>
    </source>
</evidence>
<dbReference type="GO" id="GO:0005524">
    <property type="term" value="F:ATP binding"/>
    <property type="evidence" value="ECO:0007669"/>
    <property type="project" value="UniProtKB-KW"/>
</dbReference>
<dbReference type="AlphaFoldDB" id="A0A3M8ARF4"/>
<protein>
    <recommendedName>
        <fullName evidence="2">histidine kinase</fullName>
        <ecNumber evidence="2">2.7.13.3</ecNumber>
    </recommendedName>
</protein>
<reference evidence="11 12" key="1">
    <citation type="submission" date="2018-10" db="EMBL/GenBank/DDBJ databases">
        <title>Phylogenomics of Brevibacillus.</title>
        <authorList>
            <person name="Dunlap C."/>
        </authorList>
    </citation>
    <scope>NUCLEOTIDE SEQUENCE [LARGE SCALE GENOMIC DNA]</scope>
    <source>
        <strain evidence="11 12">DSM 100115</strain>
    </source>
</reference>
<evidence type="ECO:0000256" key="2">
    <source>
        <dbReference type="ARBA" id="ARBA00012438"/>
    </source>
</evidence>
<evidence type="ECO:0000313" key="12">
    <source>
        <dbReference type="Proteomes" id="UP000268829"/>
    </source>
</evidence>
<feature type="domain" description="PAS" evidence="10">
    <location>
        <begin position="169"/>
        <end position="240"/>
    </location>
</feature>
<dbReference type="GO" id="GO:0000155">
    <property type="term" value="F:phosphorelay sensor kinase activity"/>
    <property type="evidence" value="ECO:0007669"/>
    <property type="project" value="InterPro"/>
</dbReference>